<dbReference type="InterPro" id="IPR011836">
    <property type="entry name" value="YhdP"/>
</dbReference>
<gene>
    <name evidence="3" type="ORF">ISO4_00525</name>
</gene>
<dbReference type="NCBIfam" id="TIGR02099">
    <property type="entry name" value="YhdP family protein"/>
    <property type="match status" value="1"/>
</dbReference>
<name>A0ABS0ACZ0_9GAMM</name>
<dbReference type="Pfam" id="PF13116">
    <property type="entry name" value="YhdP"/>
    <property type="match status" value="1"/>
</dbReference>
<dbReference type="PANTHER" id="PTHR38690:SF1">
    <property type="entry name" value="PROTEASE"/>
    <property type="match status" value="1"/>
</dbReference>
<proteinExistence type="predicted"/>
<dbReference type="PANTHER" id="PTHR38690">
    <property type="entry name" value="PROTEASE-RELATED"/>
    <property type="match status" value="1"/>
</dbReference>
<accession>A0ABS0ACZ0</accession>
<evidence type="ECO:0000313" key="3">
    <source>
        <dbReference type="EMBL" id="MBF5051923.1"/>
    </source>
</evidence>
<evidence type="ECO:0000313" key="4">
    <source>
        <dbReference type="Proteomes" id="UP000644441"/>
    </source>
</evidence>
<sequence length="1257" mass="136439">MAIPVLLLAAYVVVARQLMLLVPDYRQELEAVLEEHLGFAIVIEQLDGSMDGLTPRFEVRGLTLPHAEGEPALRLDQVSASVSILPTLFHRDLYLRELRIKGVDVHLVRGEDGGIRLRGLEALQDREQGDPADSLRALYRQQRILVEDARFSLDWPGLPPLAASSLTLAVDNSGDGHAVSVRVEARDRPFSVDARLRVDGDPLSLDQLNARGYLDVNGERLHEWLPEARDWPLDLAGLDGRVRAWTAISGGQVRSAQVRLGAPSVTLTDGDQPWSLTDINLDAQLSRRPNGDGQLSLTALSGQTPAGAVAPGPVALRWRIAERGAHWRFQGEDLAIHALSRQLSEWPFVLPEGLGTIRDRLREHQPRGVLQQLYLAGVEGRVDAIQARFAGLAADALDRVPGARGLNGWVAGGPRHGVARVNGDPLQLTVPRLYDHPLSTRFNGVLRWFSDAGRWSVETGTLMAANADARGVAMFRLEGGDGLPVPELRLLADLHDGNAARAAHYVPMERLPDPLSEWLAQAFRGGQLDEGRFLYRGPIKIDPQRQQDRTFQMRFQGRDMALSFLPDWPVATGVQADVLIDGREVSGQVARGRLFDSELSRVTVDLPAVDDPSRRHLVIQGRVQGPATDLDRVFHDTPLAGQLPDGLLDWRFRAGQVGGHLLLDLPLTKNGSEPMVIVDGRGDGVTLANESLDLTVTDVTAPVYFHLREGINMPSLEGKALGGRFTGSWLTRGPDSQMQLTGALPVARLRDWSGMDWPVPVSGRLPLELDLGMPWRGMPLRVEARSTLEGIKVDAPAPLGKSAESLRGSRLVWRAGREQSLSVNYGEVARGRFRTGDNFAGALGLGGVAPPALPERGLVIEGRAERARAADWLDFVQGLNKGGGQGGGGPVSPSLVRRVAVTVADLDLFGVALSDARFIAAPHQSGWEFNMAAPALAGTLRLPANYRARGDRPMTLSISRLRLPDNPLTGGADGEAGDNGRRPSPTDVPVMDVTLTDARIGREVLGDWSTRIRPVDGGARAEALRGEWRGVQVDGNLTWTETGAGSQRTRYQGSVVSGDLKDTLTAWGLPVLLESDDARATLDLSWPDWPLSPDYLALTGDARLDIGECLIPDPQKRTSVLRVLGVLNVANIQRRLRLDFSDLYQDGLSCDSIKGDFVFDGAALTARDVSIESPSAAFEINGQADLAAQTLNQEVAMTLPLSSNLYAGCIAGPAVCAGIFVVERLWGDKLDKTTTITYQVSGPWQDPQVKETEGFLE</sequence>
<evidence type="ECO:0000259" key="2">
    <source>
        <dbReference type="Pfam" id="PF13116"/>
    </source>
</evidence>
<organism evidence="3 4">
    <name type="scientific">Alloalcanivorax venustensis ISO4</name>
    <dbReference type="NCBI Taxonomy" id="1177184"/>
    <lineage>
        <taxon>Bacteria</taxon>
        <taxon>Pseudomonadati</taxon>
        <taxon>Pseudomonadota</taxon>
        <taxon>Gammaproteobacteria</taxon>
        <taxon>Oceanospirillales</taxon>
        <taxon>Alcanivoracaceae</taxon>
        <taxon>Alloalcanivorax</taxon>
    </lineage>
</organism>
<evidence type="ECO:0000256" key="1">
    <source>
        <dbReference type="SAM" id="MobiDB-lite"/>
    </source>
</evidence>
<protein>
    <recommendedName>
        <fullName evidence="2">YhdP central domain-containing protein</fullName>
    </recommendedName>
</protein>
<keyword evidence="4" id="KW-1185">Reference proteome</keyword>
<dbReference type="EMBL" id="ARXR01000003">
    <property type="protein sequence ID" value="MBF5051923.1"/>
    <property type="molecule type" value="Genomic_DNA"/>
</dbReference>
<feature type="region of interest" description="Disordered" evidence="1">
    <location>
        <begin position="961"/>
        <end position="988"/>
    </location>
</feature>
<feature type="domain" description="YhdP central" evidence="2">
    <location>
        <begin position="5"/>
        <end position="1249"/>
    </location>
</feature>
<dbReference type="InterPro" id="IPR025263">
    <property type="entry name" value="YhdP_central"/>
</dbReference>
<reference evidence="3 4" key="1">
    <citation type="submission" date="2012-09" db="EMBL/GenBank/DDBJ databases">
        <title>Genome Sequence of alkane-degrading Bacterium Alcanivorax venustensis ISO4.</title>
        <authorList>
            <person name="Lai Q."/>
            <person name="Shao Z."/>
        </authorList>
    </citation>
    <scope>NUCLEOTIDE SEQUENCE [LARGE SCALE GENOMIC DNA]</scope>
    <source>
        <strain evidence="3 4">ISO4</strain>
    </source>
</reference>
<dbReference type="Proteomes" id="UP000644441">
    <property type="component" value="Unassembled WGS sequence"/>
</dbReference>
<comment type="caution">
    <text evidence="3">The sequence shown here is derived from an EMBL/GenBank/DDBJ whole genome shotgun (WGS) entry which is preliminary data.</text>
</comment>